<dbReference type="SUPFAM" id="SSF46894">
    <property type="entry name" value="C-terminal effector domain of the bipartite response regulators"/>
    <property type="match status" value="1"/>
</dbReference>
<evidence type="ECO:0000313" key="5">
    <source>
        <dbReference type="Proteomes" id="UP000579945"/>
    </source>
</evidence>
<dbReference type="InterPro" id="IPR041664">
    <property type="entry name" value="AAA_16"/>
</dbReference>
<feature type="domain" description="HTH luxR-type" evidence="3">
    <location>
        <begin position="834"/>
        <end position="899"/>
    </location>
</feature>
<dbReference type="PRINTS" id="PR00038">
    <property type="entry name" value="HTHLUXR"/>
</dbReference>
<proteinExistence type="predicted"/>
<dbReference type="RefSeq" id="WP_183645185.1">
    <property type="nucleotide sequence ID" value="NZ_JACIBV010000001.1"/>
</dbReference>
<dbReference type="SUPFAM" id="SSF52540">
    <property type="entry name" value="P-loop containing nucleoside triphosphate hydrolases"/>
    <property type="match status" value="1"/>
</dbReference>
<evidence type="ECO:0000259" key="3">
    <source>
        <dbReference type="PROSITE" id="PS50043"/>
    </source>
</evidence>
<dbReference type="PROSITE" id="PS50043">
    <property type="entry name" value="HTH_LUXR_2"/>
    <property type="match status" value="1"/>
</dbReference>
<dbReference type="GO" id="GO:0005524">
    <property type="term" value="F:ATP binding"/>
    <property type="evidence" value="ECO:0007669"/>
    <property type="project" value="UniProtKB-KW"/>
</dbReference>
<name>A0A7W5Y617_9ACTN</name>
<comment type="caution">
    <text evidence="4">The sequence shown here is derived from an EMBL/GenBank/DDBJ whole genome shotgun (WGS) entry which is preliminary data.</text>
</comment>
<dbReference type="PROSITE" id="PS00622">
    <property type="entry name" value="HTH_LUXR_1"/>
    <property type="match status" value="1"/>
</dbReference>
<gene>
    <name evidence="4" type="ORF">FHR33_001488</name>
</gene>
<dbReference type="InterPro" id="IPR027417">
    <property type="entry name" value="P-loop_NTPase"/>
</dbReference>
<dbReference type="InterPro" id="IPR036388">
    <property type="entry name" value="WH-like_DNA-bd_sf"/>
</dbReference>
<dbReference type="PANTHER" id="PTHR16305:SF35">
    <property type="entry name" value="TRANSCRIPTIONAL ACTIVATOR DOMAIN"/>
    <property type="match status" value="1"/>
</dbReference>
<keyword evidence="1" id="KW-0547">Nucleotide-binding</keyword>
<reference evidence="4 5" key="1">
    <citation type="submission" date="2020-08" db="EMBL/GenBank/DDBJ databases">
        <title>Sequencing the genomes of 1000 actinobacteria strains.</title>
        <authorList>
            <person name="Klenk H.-P."/>
        </authorList>
    </citation>
    <scope>NUCLEOTIDE SEQUENCE [LARGE SCALE GENOMIC DNA]</scope>
    <source>
        <strain evidence="4 5">DSM 44320</strain>
    </source>
</reference>
<dbReference type="GO" id="GO:0004016">
    <property type="term" value="F:adenylate cyclase activity"/>
    <property type="evidence" value="ECO:0007669"/>
    <property type="project" value="TreeGrafter"/>
</dbReference>
<dbReference type="EMBL" id="JACIBV010000001">
    <property type="protein sequence ID" value="MBB3725628.1"/>
    <property type="molecule type" value="Genomic_DNA"/>
</dbReference>
<dbReference type="SUPFAM" id="SSF48452">
    <property type="entry name" value="TPR-like"/>
    <property type="match status" value="1"/>
</dbReference>
<dbReference type="Pfam" id="PF00196">
    <property type="entry name" value="GerE"/>
    <property type="match status" value="1"/>
</dbReference>
<keyword evidence="4" id="KW-0238">DNA-binding</keyword>
<dbReference type="InterPro" id="IPR000792">
    <property type="entry name" value="Tscrpt_reg_LuxR_C"/>
</dbReference>
<dbReference type="Gene3D" id="1.10.10.10">
    <property type="entry name" value="Winged helix-like DNA-binding domain superfamily/Winged helix DNA-binding domain"/>
    <property type="match status" value="1"/>
</dbReference>
<dbReference type="InterPro" id="IPR011990">
    <property type="entry name" value="TPR-like_helical_dom_sf"/>
</dbReference>
<keyword evidence="5" id="KW-1185">Reference proteome</keyword>
<sequence>MLHGRQAERTLVVELLAGARAGMSGALVIRGEPGIGKTALLESIATQDDMQVLRGVGIESEAELSFSGLHLLLHPVLSRHLPGLPGPQRQALEGAFGLAQGPPADRMLVGLAVLTLLSELGESSPVLCVIDDAQWLDRPSAEALLFAARRLSAEDVAMIFAVRDGEAPFPAQGLAELRLGGLSAEAAAALVDERERDLSPEVRRRVLAEAGGNPLALIELPAALRSLPPTGELPLTSRLLRAFHAQAVRLPTPSRDLLLVAAADDTGDLSVLLRAAAALGAGVEDLPVAEKAGLLRVEGRNVSFRHPLVRAAVYQGAPLDRRLRAHRALAEALTEPEQADRRAWHLASAATGPDGQVAAELARTARLAAARKGYAAAAAAYERAAQLAQDADEATLLLARAADTAAEAGELVRAQTLAERAVARARDPEQRAALLRILANAAAGRGFLRQAHRLQSEEAARLAGADPRQAVEMMMDALHTAWFAGDQELTAATAAQLEALTLPDGDAAWPVLRLQRWLASLGTGQATGRLEHLADVVDQAAALHRHSARDLLLICQAGLLGGLETQALELVGGIVARSREEGKVGVLPSALCYLAVAQTFLGRYRDATTSASEACDIATDTGQPHWAGHARGVLAYLSAVTGDRESCQELAGLALDDQGERALGHRARWALGLLELGHGRAQDALEHLMVLYRGPAAHQLPAERSLPDLVEAAVRLGENGLAAEALARFDVVARRAPQPWIEALLHRGRALLTPDDDTFARALRLHEQDSRPFDHARTRLLYGEYLRRTRRKAEARRQLAAALEGFDRIGARPWADRAQAELEAGGAGLTQRRSPGVLALLTPQELQIVRLAAQGLANRDIAAQLFLSPRTVGHHLYRAFPKLGVGSRQELAALLLSEQ</sequence>
<organism evidence="4 5">
    <name type="scientific">Nonomuraea dietziae</name>
    <dbReference type="NCBI Taxonomy" id="65515"/>
    <lineage>
        <taxon>Bacteria</taxon>
        <taxon>Bacillati</taxon>
        <taxon>Actinomycetota</taxon>
        <taxon>Actinomycetes</taxon>
        <taxon>Streptosporangiales</taxon>
        <taxon>Streptosporangiaceae</taxon>
        <taxon>Nonomuraea</taxon>
    </lineage>
</organism>
<keyword evidence="2" id="KW-0067">ATP-binding</keyword>
<accession>A0A7W5Y617</accession>
<dbReference type="GeneID" id="95388039"/>
<evidence type="ECO:0000313" key="4">
    <source>
        <dbReference type="EMBL" id="MBB3725628.1"/>
    </source>
</evidence>
<dbReference type="SMART" id="SM00421">
    <property type="entry name" value="HTH_LUXR"/>
    <property type="match status" value="1"/>
</dbReference>
<dbReference type="GO" id="GO:0005737">
    <property type="term" value="C:cytoplasm"/>
    <property type="evidence" value="ECO:0007669"/>
    <property type="project" value="TreeGrafter"/>
</dbReference>
<dbReference type="InterPro" id="IPR016032">
    <property type="entry name" value="Sig_transdc_resp-reg_C-effctor"/>
</dbReference>
<dbReference type="CDD" id="cd06170">
    <property type="entry name" value="LuxR_C_like"/>
    <property type="match status" value="1"/>
</dbReference>
<dbReference type="GO" id="GO:0006355">
    <property type="term" value="P:regulation of DNA-templated transcription"/>
    <property type="evidence" value="ECO:0007669"/>
    <property type="project" value="InterPro"/>
</dbReference>
<dbReference type="Pfam" id="PF13191">
    <property type="entry name" value="AAA_16"/>
    <property type="match status" value="1"/>
</dbReference>
<dbReference type="AlphaFoldDB" id="A0A7W5Y617"/>
<evidence type="ECO:0000256" key="2">
    <source>
        <dbReference type="ARBA" id="ARBA00022840"/>
    </source>
</evidence>
<evidence type="ECO:0000256" key="1">
    <source>
        <dbReference type="ARBA" id="ARBA00022741"/>
    </source>
</evidence>
<dbReference type="PANTHER" id="PTHR16305">
    <property type="entry name" value="TESTICULAR SOLUBLE ADENYLYL CYCLASE"/>
    <property type="match status" value="1"/>
</dbReference>
<dbReference type="GO" id="GO:0003677">
    <property type="term" value="F:DNA binding"/>
    <property type="evidence" value="ECO:0007669"/>
    <property type="project" value="UniProtKB-KW"/>
</dbReference>
<protein>
    <submittedName>
        <fullName evidence="4">DNA-binding CsgD family transcriptional regulator</fullName>
    </submittedName>
</protein>
<dbReference type="Proteomes" id="UP000579945">
    <property type="component" value="Unassembled WGS sequence"/>
</dbReference>